<comment type="caution">
    <text evidence="2">The sequence shown here is derived from an EMBL/GenBank/DDBJ whole genome shotgun (WGS) entry which is preliminary data.</text>
</comment>
<feature type="region of interest" description="Disordered" evidence="1">
    <location>
        <begin position="117"/>
        <end position="158"/>
    </location>
</feature>
<dbReference type="EMBL" id="BAABAS010000004">
    <property type="protein sequence ID" value="GAA4227803.1"/>
    <property type="molecule type" value="Genomic_DNA"/>
</dbReference>
<accession>A0ABP8BVS6</accession>
<gene>
    <name evidence="2" type="ORF">GCM10022254_16380</name>
</gene>
<reference evidence="3" key="1">
    <citation type="journal article" date="2019" name="Int. J. Syst. Evol. Microbiol.">
        <title>The Global Catalogue of Microorganisms (GCM) 10K type strain sequencing project: providing services to taxonomists for standard genome sequencing and annotation.</title>
        <authorList>
            <consortium name="The Broad Institute Genomics Platform"/>
            <consortium name="The Broad Institute Genome Sequencing Center for Infectious Disease"/>
            <person name="Wu L."/>
            <person name="Ma J."/>
        </authorList>
    </citation>
    <scope>NUCLEOTIDE SEQUENCE [LARGE SCALE GENOMIC DNA]</scope>
    <source>
        <strain evidence="3">JCM 17440</strain>
    </source>
</reference>
<feature type="compositionally biased region" description="Basic residues" evidence="1">
    <location>
        <begin position="121"/>
        <end position="132"/>
    </location>
</feature>
<dbReference type="Proteomes" id="UP001501710">
    <property type="component" value="Unassembled WGS sequence"/>
</dbReference>
<evidence type="ECO:0000256" key="1">
    <source>
        <dbReference type="SAM" id="MobiDB-lite"/>
    </source>
</evidence>
<keyword evidence="3" id="KW-1185">Reference proteome</keyword>
<proteinExistence type="predicted"/>
<evidence type="ECO:0000313" key="3">
    <source>
        <dbReference type="Proteomes" id="UP001501710"/>
    </source>
</evidence>
<sequence>MTTPTASPSSGAEPLAYTVTSVTGKRVGGDNCAIAYVLVTNNRDTSFDGGTYHKFPSPFRLVTAKGGAVRSVAKSLTIDWDLLPGEEGTGRISFCAGGIASGSSVVLHHGTREWKVAFPKPKPKPKPKRPVKAPRPPSKSSGGGDGGGHGGGGYPGYTGPRCYAPGGKTWHPC</sequence>
<protein>
    <submittedName>
        <fullName evidence="2">Uncharacterized protein</fullName>
    </submittedName>
</protein>
<name>A0ABP8BVS6_9ACTN</name>
<feature type="compositionally biased region" description="Gly residues" evidence="1">
    <location>
        <begin position="141"/>
        <end position="156"/>
    </location>
</feature>
<evidence type="ECO:0000313" key="2">
    <source>
        <dbReference type="EMBL" id="GAA4227803.1"/>
    </source>
</evidence>
<organism evidence="2 3">
    <name type="scientific">Actinomadura meridiana</name>
    <dbReference type="NCBI Taxonomy" id="559626"/>
    <lineage>
        <taxon>Bacteria</taxon>
        <taxon>Bacillati</taxon>
        <taxon>Actinomycetota</taxon>
        <taxon>Actinomycetes</taxon>
        <taxon>Streptosporangiales</taxon>
        <taxon>Thermomonosporaceae</taxon>
        <taxon>Actinomadura</taxon>
    </lineage>
</organism>